<reference evidence="2 3" key="1">
    <citation type="submission" date="2014-04" db="EMBL/GenBank/DDBJ databases">
        <title>Evolutionary Origins and Diversification of the Mycorrhizal Mutualists.</title>
        <authorList>
            <consortium name="DOE Joint Genome Institute"/>
            <consortium name="Mycorrhizal Genomics Consortium"/>
            <person name="Kohler A."/>
            <person name="Kuo A."/>
            <person name="Nagy L.G."/>
            <person name="Floudas D."/>
            <person name="Copeland A."/>
            <person name="Barry K.W."/>
            <person name="Cichocki N."/>
            <person name="Veneault-Fourrey C."/>
            <person name="LaButti K."/>
            <person name="Lindquist E.A."/>
            <person name="Lipzen A."/>
            <person name="Lundell T."/>
            <person name="Morin E."/>
            <person name="Murat C."/>
            <person name="Riley R."/>
            <person name="Ohm R."/>
            <person name="Sun H."/>
            <person name="Tunlid A."/>
            <person name="Henrissat B."/>
            <person name="Grigoriev I.V."/>
            <person name="Hibbett D.S."/>
            <person name="Martin F."/>
        </authorList>
    </citation>
    <scope>NUCLEOTIDE SEQUENCE [LARGE SCALE GENOMIC DNA]</scope>
    <source>
        <strain evidence="2 3">Koide BX008</strain>
    </source>
</reference>
<proteinExistence type="predicted"/>
<evidence type="ECO:0000313" key="2">
    <source>
        <dbReference type="EMBL" id="KIL57225.1"/>
    </source>
</evidence>
<keyword evidence="3" id="KW-1185">Reference proteome</keyword>
<organism evidence="2 3">
    <name type="scientific">Amanita muscaria (strain Koide BX008)</name>
    <dbReference type="NCBI Taxonomy" id="946122"/>
    <lineage>
        <taxon>Eukaryota</taxon>
        <taxon>Fungi</taxon>
        <taxon>Dikarya</taxon>
        <taxon>Basidiomycota</taxon>
        <taxon>Agaricomycotina</taxon>
        <taxon>Agaricomycetes</taxon>
        <taxon>Agaricomycetidae</taxon>
        <taxon>Agaricales</taxon>
        <taxon>Pluteineae</taxon>
        <taxon>Amanitaceae</taxon>
        <taxon>Amanita</taxon>
    </lineage>
</organism>
<dbReference type="AlphaFoldDB" id="A0A0C2S3I1"/>
<protein>
    <submittedName>
        <fullName evidence="2">Uncharacterized protein</fullName>
    </submittedName>
</protein>
<gene>
    <name evidence="2" type="ORF">M378DRAFT_181709</name>
</gene>
<sequence>MSVPPCPSTKPQLESSKYVTQCVLLPLIWNNDVNKLISQSSFLTDPKRMSSAKLMTTSITLHSVPDGTIAGGAAEGNDSICIGRESKGYSQSDECEDSFEMHGELDW</sequence>
<dbReference type="Proteomes" id="UP000054549">
    <property type="component" value="Unassembled WGS sequence"/>
</dbReference>
<dbReference type="InParanoid" id="A0A0C2S3I1"/>
<evidence type="ECO:0000313" key="3">
    <source>
        <dbReference type="Proteomes" id="UP000054549"/>
    </source>
</evidence>
<feature type="region of interest" description="Disordered" evidence="1">
    <location>
        <begin position="88"/>
        <end position="107"/>
    </location>
</feature>
<dbReference type="HOGENOM" id="CLU_2209341_0_0_1"/>
<accession>A0A0C2S3I1</accession>
<dbReference type="EMBL" id="KN818378">
    <property type="protein sequence ID" value="KIL57225.1"/>
    <property type="molecule type" value="Genomic_DNA"/>
</dbReference>
<evidence type="ECO:0000256" key="1">
    <source>
        <dbReference type="SAM" id="MobiDB-lite"/>
    </source>
</evidence>
<name>A0A0C2S3I1_AMAMK</name>